<keyword evidence="3" id="KW-1185">Reference proteome</keyword>
<evidence type="ECO:0008006" key="4">
    <source>
        <dbReference type="Google" id="ProtNLM"/>
    </source>
</evidence>
<feature type="transmembrane region" description="Helical" evidence="1">
    <location>
        <begin position="98"/>
        <end position="118"/>
    </location>
</feature>
<reference evidence="2" key="1">
    <citation type="submission" date="2020-08" db="EMBL/GenBank/DDBJ databases">
        <title>Whole genome shotgun sequence of Actinocatenispora sera NBRC 101916.</title>
        <authorList>
            <person name="Komaki H."/>
            <person name="Tamura T."/>
        </authorList>
    </citation>
    <scope>NUCLEOTIDE SEQUENCE</scope>
    <source>
        <strain evidence="2">NBRC 101916</strain>
    </source>
</reference>
<evidence type="ECO:0000256" key="1">
    <source>
        <dbReference type="SAM" id="Phobius"/>
    </source>
</evidence>
<organism evidence="2 3">
    <name type="scientific">Actinocatenispora sera</name>
    <dbReference type="NCBI Taxonomy" id="390989"/>
    <lineage>
        <taxon>Bacteria</taxon>
        <taxon>Bacillati</taxon>
        <taxon>Actinomycetota</taxon>
        <taxon>Actinomycetes</taxon>
        <taxon>Micromonosporales</taxon>
        <taxon>Micromonosporaceae</taxon>
        <taxon>Actinocatenispora</taxon>
    </lineage>
</organism>
<keyword evidence="1" id="KW-0812">Transmembrane</keyword>
<keyword evidence="1" id="KW-1133">Transmembrane helix</keyword>
<sequence>MEKTVLAIGVVLVVVALMIVRRVYGEPLKARRLLLAPLIELAMGGYQIATHGGLPAGEWLSLALTGAVSLGLGAARGGTVQLFERRGVLWQRYRLRTFLVWLGAFVARFGIRALLAALGVTTAAASLSSLASGGRPHVSAALIGTLLITSGLGFLGESLVLTPRALATGVPMQASGPGGSALLGILDGVRGDDRPVGGTRRRR</sequence>
<protein>
    <recommendedName>
        <fullName evidence="4">DUF1453 domain-containing protein</fullName>
    </recommendedName>
</protein>
<gene>
    <name evidence="2" type="ORF">Asera_23540</name>
</gene>
<dbReference type="EMBL" id="AP023354">
    <property type="protein sequence ID" value="BCJ28246.1"/>
    <property type="molecule type" value="Genomic_DNA"/>
</dbReference>
<feature type="transmembrane region" description="Helical" evidence="1">
    <location>
        <begin position="138"/>
        <end position="156"/>
    </location>
</feature>
<dbReference type="AlphaFoldDB" id="A0A810L1A0"/>
<dbReference type="Proteomes" id="UP000680750">
    <property type="component" value="Chromosome"/>
</dbReference>
<evidence type="ECO:0000313" key="3">
    <source>
        <dbReference type="Proteomes" id="UP000680750"/>
    </source>
</evidence>
<evidence type="ECO:0000313" key="2">
    <source>
        <dbReference type="EMBL" id="BCJ28246.1"/>
    </source>
</evidence>
<dbReference type="RefSeq" id="WP_051802910.1">
    <property type="nucleotide sequence ID" value="NZ_AP023354.1"/>
</dbReference>
<keyword evidence="1" id="KW-0472">Membrane</keyword>
<feature type="transmembrane region" description="Helical" evidence="1">
    <location>
        <begin position="6"/>
        <end position="24"/>
    </location>
</feature>
<accession>A0A810L1A0</accession>
<name>A0A810L1A0_9ACTN</name>
<dbReference type="KEGG" id="aser:Asera_23540"/>
<proteinExistence type="predicted"/>